<organism evidence="1 2">
    <name type="scientific">Auriscalpium vulgare</name>
    <dbReference type="NCBI Taxonomy" id="40419"/>
    <lineage>
        <taxon>Eukaryota</taxon>
        <taxon>Fungi</taxon>
        <taxon>Dikarya</taxon>
        <taxon>Basidiomycota</taxon>
        <taxon>Agaricomycotina</taxon>
        <taxon>Agaricomycetes</taxon>
        <taxon>Russulales</taxon>
        <taxon>Auriscalpiaceae</taxon>
        <taxon>Auriscalpium</taxon>
    </lineage>
</organism>
<name>A0ACB8R0K8_9AGAM</name>
<gene>
    <name evidence="1" type="ORF">FA95DRAFT_1506798</name>
</gene>
<proteinExistence type="predicted"/>
<sequence>IVKRHTLLLHTSLKVERARFPVVTADFAAVSVDTVHHVSERLSWGNYASANSDEECQVLRLMKEVNVMSSHVPGSSASRFAMRNEICGLMMDKGLPTFCITMNPANIFNPIVKFLAGGEIDVDNLLPGDVPEYWEQTLLISKNPLVAAQFFNIYMCAFILTLLAFNPKQRNMEGGILGVVKAYYGCVKAQSCGTLHCHMMVWVEGGAQTRSRRRSCGNTTLSSRRGS</sequence>
<dbReference type="Proteomes" id="UP000814033">
    <property type="component" value="Unassembled WGS sequence"/>
</dbReference>
<evidence type="ECO:0000313" key="2">
    <source>
        <dbReference type="Proteomes" id="UP000814033"/>
    </source>
</evidence>
<reference evidence="1" key="1">
    <citation type="submission" date="2021-02" db="EMBL/GenBank/DDBJ databases">
        <authorList>
            <consortium name="DOE Joint Genome Institute"/>
            <person name="Ahrendt S."/>
            <person name="Looney B.P."/>
            <person name="Miyauchi S."/>
            <person name="Morin E."/>
            <person name="Drula E."/>
            <person name="Courty P.E."/>
            <person name="Chicoki N."/>
            <person name="Fauchery L."/>
            <person name="Kohler A."/>
            <person name="Kuo A."/>
            <person name="Labutti K."/>
            <person name="Pangilinan J."/>
            <person name="Lipzen A."/>
            <person name="Riley R."/>
            <person name="Andreopoulos W."/>
            <person name="He G."/>
            <person name="Johnson J."/>
            <person name="Barry K.W."/>
            <person name="Grigoriev I.V."/>
            <person name="Nagy L."/>
            <person name="Hibbett D."/>
            <person name="Henrissat B."/>
            <person name="Matheny P.B."/>
            <person name="Labbe J."/>
            <person name="Martin F."/>
        </authorList>
    </citation>
    <scope>NUCLEOTIDE SEQUENCE</scope>
    <source>
        <strain evidence="1">FP105234-sp</strain>
    </source>
</reference>
<feature type="non-terminal residue" evidence="1">
    <location>
        <position position="1"/>
    </location>
</feature>
<comment type="caution">
    <text evidence="1">The sequence shown here is derived from an EMBL/GenBank/DDBJ whole genome shotgun (WGS) entry which is preliminary data.</text>
</comment>
<accession>A0ACB8R0K8</accession>
<reference evidence="1" key="2">
    <citation type="journal article" date="2022" name="New Phytol.">
        <title>Evolutionary transition to the ectomycorrhizal habit in the genomes of a hyperdiverse lineage of mushroom-forming fungi.</title>
        <authorList>
            <person name="Looney B."/>
            <person name="Miyauchi S."/>
            <person name="Morin E."/>
            <person name="Drula E."/>
            <person name="Courty P.E."/>
            <person name="Kohler A."/>
            <person name="Kuo A."/>
            <person name="LaButti K."/>
            <person name="Pangilinan J."/>
            <person name="Lipzen A."/>
            <person name="Riley R."/>
            <person name="Andreopoulos W."/>
            <person name="He G."/>
            <person name="Johnson J."/>
            <person name="Nolan M."/>
            <person name="Tritt A."/>
            <person name="Barry K.W."/>
            <person name="Grigoriev I.V."/>
            <person name="Nagy L.G."/>
            <person name="Hibbett D."/>
            <person name="Henrissat B."/>
            <person name="Matheny P.B."/>
            <person name="Labbe J."/>
            <person name="Martin F.M."/>
        </authorList>
    </citation>
    <scope>NUCLEOTIDE SEQUENCE</scope>
    <source>
        <strain evidence="1">FP105234-sp</strain>
    </source>
</reference>
<protein>
    <submittedName>
        <fullName evidence="1">Uncharacterized protein</fullName>
    </submittedName>
</protein>
<evidence type="ECO:0000313" key="1">
    <source>
        <dbReference type="EMBL" id="KAI0037585.1"/>
    </source>
</evidence>
<dbReference type="EMBL" id="MU276844">
    <property type="protein sequence ID" value="KAI0037585.1"/>
    <property type="molecule type" value="Genomic_DNA"/>
</dbReference>
<keyword evidence="2" id="KW-1185">Reference proteome</keyword>